<reference evidence="1" key="1">
    <citation type="submission" date="2022-06" db="EMBL/GenBank/DDBJ databases">
        <title>A novel DMS-producing enzyme.</title>
        <authorList>
            <person name="Zhang Y."/>
        </authorList>
    </citation>
    <scope>NUCLEOTIDE SEQUENCE</scope>
    <source>
        <strain evidence="1">RT37</strain>
    </source>
</reference>
<dbReference type="AlphaFoldDB" id="A0AAU7KM24"/>
<dbReference type="RefSeq" id="WP_108131360.1">
    <property type="nucleotide sequence ID" value="NZ_CP098827.1"/>
</dbReference>
<accession>A0AAU7KM24</accession>
<name>A0AAU7KM24_9GAMM</name>
<sequence>MSEAIERARTFDAFPDEGIPLESPLAWSFEHVGCPAPGTHSRVMMRERQHDHLILRGGAIVLDEAVRAVLGLSLPARPLELSQGERASLQWLSPDEWLAVLPQGDAFRVETALRSALGDASVAFSDVSAGQTVIELTGDDQALRELLMKSVVYDVHPRHFAVGKGVTTVLAKTSVILRRPDERRWELVVRRSFADYVYRWLLDAGEEFAIGVERDVTAGETT</sequence>
<dbReference type="Gene3D" id="3.30.70.1520">
    <property type="entry name" value="Heterotetrameric sarcosine oxidase"/>
    <property type="match status" value="1"/>
</dbReference>
<dbReference type="SUPFAM" id="SSF103025">
    <property type="entry name" value="Folate-binding domain"/>
    <property type="match status" value="1"/>
</dbReference>
<dbReference type="InterPro" id="IPR027266">
    <property type="entry name" value="TrmE/GcvT-like"/>
</dbReference>
<dbReference type="InterPro" id="IPR007375">
    <property type="entry name" value="SoxG"/>
</dbReference>
<proteinExistence type="predicted"/>
<protein>
    <submittedName>
        <fullName evidence="1">Sarcosine oxidase subunit gamma family protein</fullName>
    </submittedName>
</protein>
<evidence type="ECO:0000313" key="1">
    <source>
        <dbReference type="EMBL" id="XBO71893.1"/>
    </source>
</evidence>
<gene>
    <name evidence="1" type="ORF">NFG58_04060</name>
</gene>
<organism evidence="1">
    <name type="scientific">Halomonas sp. RT37</name>
    <dbReference type="NCBI Taxonomy" id="2950872"/>
    <lineage>
        <taxon>Bacteria</taxon>
        <taxon>Pseudomonadati</taxon>
        <taxon>Pseudomonadota</taxon>
        <taxon>Gammaproteobacteria</taxon>
        <taxon>Oceanospirillales</taxon>
        <taxon>Halomonadaceae</taxon>
        <taxon>Halomonas</taxon>
    </lineage>
</organism>
<dbReference type="Gene3D" id="3.30.1360.120">
    <property type="entry name" value="Probable tRNA modification gtpase trme, domain 1"/>
    <property type="match status" value="1"/>
</dbReference>
<dbReference type="EMBL" id="CP098827">
    <property type="protein sequence ID" value="XBO71893.1"/>
    <property type="molecule type" value="Genomic_DNA"/>
</dbReference>
<dbReference type="Pfam" id="PF04268">
    <property type="entry name" value="SoxG"/>
    <property type="match status" value="1"/>
</dbReference>